<dbReference type="Gene3D" id="1.10.30.10">
    <property type="entry name" value="High mobility group box domain"/>
    <property type="match status" value="1"/>
</dbReference>
<feature type="region of interest" description="Disordered" evidence="4">
    <location>
        <begin position="1"/>
        <end position="31"/>
    </location>
</feature>
<feature type="domain" description="HMG box" evidence="5">
    <location>
        <begin position="31"/>
        <end position="100"/>
    </location>
</feature>
<dbReference type="PROSITE" id="PS50118">
    <property type="entry name" value="HMG_BOX_2"/>
    <property type="match status" value="1"/>
</dbReference>
<keyword evidence="2 3" id="KW-0539">Nucleus</keyword>
<dbReference type="InterPro" id="IPR009071">
    <property type="entry name" value="HMG_box_dom"/>
</dbReference>
<dbReference type="Proteomes" id="UP001215280">
    <property type="component" value="Unassembled WGS sequence"/>
</dbReference>
<dbReference type="GO" id="GO:0000978">
    <property type="term" value="F:RNA polymerase II cis-regulatory region sequence-specific DNA binding"/>
    <property type="evidence" value="ECO:0007669"/>
    <property type="project" value="TreeGrafter"/>
</dbReference>
<proteinExistence type="predicted"/>
<evidence type="ECO:0000256" key="4">
    <source>
        <dbReference type="SAM" id="MobiDB-lite"/>
    </source>
</evidence>
<evidence type="ECO:0000256" key="1">
    <source>
        <dbReference type="ARBA" id="ARBA00023125"/>
    </source>
</evidence>
<dbReference type="GO" id="GO:0005634">
    <property type="term" value="C:nucleus"/>
    <property type="evidence" value="ECO:0007669"/>
    <property type="project" value="UniProtKB-UniRule"/>
</dbReference>
<comment type="caution">
    <text evidence="6">The sequence shown here is derived from an EMBL/GenBank/DDBJ whole genome shotgun (WGS) entry which is preliminary data.</text>
</comment>
<dbReference type="PANTHER" id="PTHR45789:SF2">
    <property type="entry name" value="FI18025P1"/>
    <property type="match status" value="1"/>
</dbReference>
<dbReference type="GO" id="GO:0000981">
    <property type="term" value="F:DNA-binding transcription factor activity, RNA polymerase II-specific"/>
    <property type="evidence" value="ECO:0007669"/>
    <property type="project" value="TreeGrafter"/>
</dbReference>
<keyword evidence="1 3" id="KW-0238">DNA-binding</keyword>
<sequence length="245" mass="28139">MPSTPSAAPEVAPTKPKKKRPTRRARPANYVPRPRNSFMIFRSEFCAKRRLSTRVEDDHRIISRIAAILWHDLPEVEKQEFHVKAELEKLEHRRLHPDYRFTPTVRAQKPVKRKVQRNGAEDLERCREVAELLKAGKQGDELEEAVRVLNLEKDAGSNTTESLPSIAPQLQGWQPQNGVSEIAFVPELLPPHSISTAIYESPFSRILSNLNPQRYDENLQLRRGTSPHLVSVEPYDCVIDRPFKC</sequence>
<dbReference type="SUPFAM" id="SSF47095">
    <property type="entry name" value="HMG-box"/>
    <property type="match status" value="1"/>
</dbReference>
<gene>
    <name evidence="6" type="ORF">DFH07DRAFT_747308</name>
</gene>
<dbReference type="Pfam" id="PF00505">
    <property type="entry name" value="HMG_box"/>
    <property type="match status" value="1"/>
</dbReference>
<evidence type="ECO:0000256" key="2">
    <source>
        <dbReference type="ARBA" id="ARBA00023242"/>
    </source>
</evidence>
<feature type="compositionally biased region" description="Basic residues" evidence="4">
    <location>
        <begin position="15"/>
        <end position="26"/>
    </location>
</feature>
<dbReference type="PANTHER" id="PTHR45789">
    <property type="entry name" value="FI18025P1"/>
    <property type="match status" value="1"/>
</dbReference>
<evidence type="ECO:0000313" key="7">
    <source>
        <dbReference type="Proteomes" id="UP001215280"/>
    </source>
</evidence>
<dbReference type="SMART" id="SM00398">
    <property type="entry name" value="HMG"/>
    <property type="match status" value="1"/>
</dbReference>
<keyword evidence="7" id="KW-1185">Reference proteome</keyword>
<evidence type="ECO:0000313" key="6">
    <source>
        <dbReference type="EMBL" id="KAJ7748478.1"/>
    </source>
</evidence>
<dbReference type="InterPro" id="IPR051356">
    <property type="entry name" value="SOX/SOX-like_TF"/>
</dbReference>
<dbReference type="CDD" id="cd01389">
    <property type="entry name" value="HMG-box_ROX1-like"/>
    <property type="match status" value="1"/>
</dbReference>
<dbReference type="EMBL" id="JARJLG010000089">
    <property type="protein sequence ID" value="KAJ7748478.1"/>
    <property type="molecule type" value="Genomic_DNA"/>
</dbReference>
<protein>
    <recommendedName>
        <fullName evidence="5">HMG box domain-containing protein</fullName>
    </recommendedName>
</protein>
<evidence type="ECO:0000259" key="5">
    <source>
        <dbReference type="PROSITE" id="PS50118"/>
    </source>
</evidence>
<dbReference type="InterPro" id="IPR036910">
    <property type="entry name" value="HMG_box_dom_sf"/>
</dbReference>
<reference evidence="6" key="1">
    <citation type="submission" date="2023-03" db="EMBL/GenBank/DDBJ databases">
        <title>Massive genome expansion in bonnet fungi (Mycena s.s.) driven by repeated elements and novel gene families across ecological guilds.</title>
        <authorList>
            <consortium name="Lawrence Berkeley National Laboratory"/>
            <person name="Harder C.B."/>
            <person name="Miyauchi S."/>
            <person name="Viragh M."/>
            <person name="Kuo A."/>
            <person name="Thoen E."/>
            <person name="Andreopoulos B."/>
            <person name="Lu D."/>
            <person name="Skrede I."/>
            <person name="Drula E."/>
            <person name="Henrissat B."/>
            <person name="Morin E."/>
            <person name="Kohler A."/>
            <person name="Barry K."/>
            <person name="LaButti K."/>
            <person name="Morin E."/>
            <person name="Salamov A."/>
            <person name="Lipzen A."/>
            <person name="Mereny Z."/>
            <person name="Hegedus B."/>
            <person name="Baldrian P."/>
            <person name="Stursova M."/>
            <person name="Weitz H."/>
            <person name="Taylor A."/>
            <person name="Grigoriev I.V."/>
            <person name="Nagy L.G."/>
            <person name="Martin F."/>
            <person name="Kauserud H."/>
        </authorList>
    </citation>
    <scope>NUCLEOTIDE SEQUENCE</scope>
    <source>
        <strain evidence="6">CBHHK188m</strain>
    </source>
</reference>
<organism evidence="6 7">
    <name type="scientific">Mycena maculata</name>
    <dbReference type="NCBI Taxonomy" id="230809"/>
    <lineage>
        <taxon>Eukaryota</taxon>
        <taxon>Fungi</taxon>
        <taxon>Dikarya</taxon>
        <taxon>Basidiomycota</taxon>
        <taxon>Agaricomycotina</taxon>
        <taxon>Agaricomycetes</taxon>
        <taxon>Agaricomycetidae</taxon>
        <taxon>Agaricales</taxon>
        <taxon>Marasmiineae</taxon>
        <taxon>Mycenaceae</taxon>
        <taxon>Mycena</taxon>
    </lineage>
</organism>
<name>A0AAD7ITQ6_9AGAR</name>
<dbReference type="AlphaFoldDB" id="A0AAD7ITQ6"/>
<evidence type="ECO:0000256" key="3">
    <source>
        <dbReference type="PROSITE-ProRule" id="PRU00267"/>
    </source>
</evidence>
<accession>A0AAD7ITQ6</accession>
<feature type="DNA-binding region" description="HMG box" evidence="3">
    <location>
        <begin position="31"/>
        <end position="100"/>
    </location>
</feature>